<proteinExistence type="predicted"/>
<dbReference type="InterPro" id="IPR038417">
    <property type="entry name" value="Alpga-gal_N_sf"/>
</dbReference>
<organism evidence="2">
    <name type="scientific">Sporolactobacillus sp. Y61</name>
    <dbReference type="NCBI Taxonomy" id="3160863"/>
    <lineage>
        <taxon>Bacteria</taxon>
        <taxon>Bacillati</taxon>
        <taxon>Bacillota</taxon>
        <taxon>Bacilli</taxon>
        <taxon>Bacillales</taxon>
        <taxon>Sporolactobacillaceae</taxon>
        <taxon>Sporolactobacillus</taxon>
    </lineage>
</organism>
<protein>
    <submittedName>
        <fullName evidence="2">Glycoside hydrolase family 36 N-terminal domain-containing protein</fullName>
    </submittedName>
</protein>
<dbReference type="RefSeq" id="WP_353949123.1">
    <property type="nucleotide sequence ID" value="NZ_CP159510.1"/>
</dbReference>
<dbReference type="Gene3D" id="2.70.98.60">
    <property type="entry name" value="alpha-galactosidase from lactobacil brevis"/>
    <property type="match status" value="1"/>
</dbReference>
<dbReference type="AlphaFoldDB" id="A0AAU8II90"/>
<dbReference type="EMBL" id="CP159510">
    <property type="protein sequence ID" value="XCJ18041.1"/>
    <property type="molecule type" value="Genomic_DNA"/>
</dbReference>
<evidence type="ECO:0000313" key="2">
    <source>
        <dbReference type="EMBL" id="XCJ18041.1"/>
    </source>
</evidence>
<evidence type="ECO:0000259" key="1">
    <source>
        <dbReference type="Pfam" id="PF16875"/>
    </source>
</evidence>
<feature type="domain" description="Glycosyl hydrolase family 36 N-terminal" evidence="1">
    <location>
        <begin position="2"/>
        <end position="55"/>
    </location>
</feature>
<reference evidence="2" key="1">
    <citation type="submission" date="2024-06" db="EMBL/GenBank/DDBJ databases">
        <authorList>
            <person name="Fan A."/>
            <person name="Zhang F.Y."/>
            <person name="Zhang L."/>
        </authorList>
    </citation>
    <scope>NUCLEOTIDE SEQUENCE</scope>
    <source>
        <strain evidence="2">Y61</strain>
    </source>
</reference>
<dbReference type="InterPro" id="IPR031704">
    <property type="entry name" value="Glyco_hydro_36_N"/>
</dbReference>
<dbReference type="Pfam" id="PF16875">
    <property type="entry name" value="Glyco_hydro_36N"/>
    <property type="match status" value="1"/>
</dbReference>
<dbReference type="GO" id="GO:0016787">
    <property type="term" value="F:hydrolase activity"/>
    <property type="evidence" value="ECO:0007669"/>
    <property type="project" value="UniProtKB-KW"/>
</dbReference>
<accession>A0AAU8II90</accession>
<keyword evidence="2" id="KW-0378">Hydrolase</keyword>
<name>A0AAU8II90_9BACL</name>
<sequence length="60" mass="6847">MKEKPALKGLPATYDGAEAETLEVILEDKYLKAELILSYTLFKDVSVIARHAELIINWKR</sequence>
<gene>
    <name evidence="2" type="ORF">ABNN70_06175</name>
</gene>